<comment type="caution">
    <text evidence="1">The sequence shown here is derived from an EMBL/GenBank/DDBJ whole genome shotgun (WGS) entry which is preliminary data.</text>
</comment>
<dbReference type="EMBL" id="CAMPGE010024743">
    <property type="protein sequence ID" value="CAI2382557.1"/>
    <property type="molecule type" value="Genomic_DNA"/>
</dbReference>
<proteinExistence type="predicted"/>
<name>A0AAD1Y0Q3_EUPCR</name>
<keyword evidence="2" id="KW-1185">Reference proteome</keyword>
<protein>
    <submittedName>
        <fullName evidence="1">Uncharacterized protein</fullName>
    </submittedName>
</protein>
<dbReference type="Proteomes" id="UP001295684">
    <property type="component" value="Unassembled WGS sequence"/>
</dbReference>
<evidence type="ECO:0000313" key="2">
    <source>
        <dbReference type="Proteomes" id="UP001295684"/>
    </source>
</evidence>
<evidence type="ECO:0000313" key="1">
    <source>
        <dbReference type="EMBL" id="CAI2382557.1"/>
    </source>
</evidence>
<dbReference type="AlphaFoldDB" id="A0AAD1Y0Q3"/>
<accession>A0AAD1Y0Q3</accession>
<gene>
    <name evidence="1" type="ORF">ECRASSUSDP1_LOCUS24034</name>
</gene>
<reference evidence="1" key="1">
    <citation type="submission" date="2023-07" db="EMBL/GenBank/DDBJ databases">
        <authorList>
            <consortium name="AG Swart"/>
            <person name="Singh M."/>
            <person name="Singh A."/>
            <person name="Seah K."/>
            <person name="Emmerich C."/>
        </authorList>
    </citation>
    <scope>NUCLEOTIDE SEQUENCE</scope>
    <source>
        <strain evidence="1">DP1</strain>
    </source>
</reference>
<sequence>MSKAVETQKSGFTFASRAEMELRYLKTLSKNFLYNCLEKCYHTDDLNYYKSFQDLSCEDTCHSTYTSRTLPLENPNLALWEDQKNKCLSESISPVKYQTRDLTQFEKCLGDYTDKVQNVIKEMKGIWLEDLK</sequence>
<organism evidence="1 2">
    <name type="scientific">Euplotes crassus</name>
    <dbReference type="NCBI Taxonomy" id="5936"/>
    <lineage>
        <taxon>Eukaryota</taxon>
        <taxon>Sar</taxon>
        <taxon>Alveolata</taxon>
        <taxon>Ciliophora</taxon>
        <taxon>Intramacronucleata</taxon>
        <taxon>Spirotrichea</taxon>
        <taxon>Hypotrichia</taxon>
        <taxon>Euplotida</taxon>
        <taxon>Euplotidae</taxon>
        <taxon>Moneuplotes</taxon>
    </lineage>
</organism>